<name>A0A6A3T0H9_9STRA</name>
<evidence type="ECO:0000313" key="10">
    <source>
        <dbReference type="Proteomes" id="UP000433483"/>
    </source>
</evidence>
<dbReference type="EMBL" id="QXGD01001346">
    <property type="protein sequence ID" value="KAE9208298.1"/>
    <property type="molecule type" value="Genomic_DNA"/>
</dbReference>
<evidence type="ECO:0000313" key="12">
    <source>
        <dbReference type="Proteomes" id="UP000440367"/>
    </source>
</evidence>
<evidence type="ECO:0000313" key="4">
    <source>
        <dbReference type="EMBL" id="KAE9124935.1"/>
    </source>
</evidence>
<dbReference type="AlphaFoldDB" id="A0A6A3T0H9"/>
<evidence type="ECO:0000313" key="11">
    <source>
        <dbReference type="Proteomes" id="UP000437068"/>
    </source>
</evidence>
<sequence length="148" mass="16865">MPTHRNRAAPWYTKADTVGYLLLALSTRAADAASWHRSQFERELCVAFVLVLRPRPLAIFNARPLRSSTSLESTNAWRHVGQRRRRYGQRKQLNRGHAFRCSPDGTRCRLAFACRAAPVSCLSVPVPRRYGLISWPDLRDHLVAVSAR</sequence>
<keyword evidence="10" id="KW-1185">Reference proteome</keyword>
<dbReference type="Proteomes" id="UP000440367">
    <property type="component" value="Unassembled WGS sequence"/>
</dbReference>
<dbReference type="EMBL" id="QXGA01001231">
    <property type="protein sequence ID" value="KAE9124935.1"/>
    <property type="molecule type" value="Genomic_DNA"/>
</dbReference>
<dbReference type="EMBL" id="QXGE01001255">
    <property type="protein sequence ID" value="KAE9295301.1"/>
    <property type="molecule type" value="Genomic_DNA"/>
</dbReference>
<dbReference type="EMBL" id="QXGB01001294">
    <property type="protein sequence ID" value="KAE9193350.1"/>
    <property type="molecule type" value="Genomic_DNA"/>
</dbReference>
<evidence type="ECO:0000313" key="13">
    <source>
        <dbReference type="Proteomes" id="UP000440732"/>
    </source>
</evidence>
<evidence type="ECO:0000313" key="1">
    <source>
        <dbReference type="EMBL" id="KAE8930741.1"/>
    </source>
</evidence>
<dbReference type="Proteomes" id="UP000437068">
    <property type="component" value="Unassembled WGS sequence"/>
</dbReference>
<proteinExistence type="predicted"/>
<dbReference type="Proteomes" id="UP000429523">
    <property type="component" value="Unassembled WGS sequence"/>
</dbReference>
<evidence type="ECO:0000313" key="2">
    <source>
        <dbReference type="EMBL" id="KAE8993980.1"/>
    </source>
</evidence>
<accession>A0A6A3T0H9</accession>
<evidence type="ECO:0000313" key="16">
    <source>
        <dbReference type="Proteomes" id="UP000476176"/>
    </source>
</evidence>
<comment type="caution">
    <text evidence="4">The sequence shown here is derived from an EMBL/GenBank/DDBJ whole genome shotgun (WGS) entry which is preliminary data.</text>
</comment>
<evidence type="ECO:0000313" key="9">
    <source>
        <dbReference type="Proteomes" id="UP000429523"/>
    </source>
</evidence>
<evidence type="ECO:0000313" key="14">
    <source>
        <dbReference type="Proteomes" id="UP000441208"/>
    </source>
</evidence>
<dbReference type="Proteomes" id="UP000440732">
    <property type="component" value="Unassembled WGS sequence"/>
</dbReference>
<evidence type="ECO:0000313" key="7">
    <source>
        <dbReference type="EMBL" id="KAE9208298.1"/>
    </source>
</evidence>
<reference evidence="9 10" key="1">
    <citation type="submission" date="2018-08" db="EMBL/GenBank/DDBJ databases">
        <title>Genomic investigation of the strawberry pathogen Phytophthora fragariae indicates pathogenicity is determined by transcriptional variation in three key races.</title>
        <authorList>
            <person name="Adams T.M."/>
            <person name="Armitage A.D."/>
            <person name="Sobczyk M.K."/>
            <person name="Bates H.J."/>
            <person name="Dunwell J.M."/>
            <person name="Nellist C.F."/>
            <person name="Harrison R.J."/>
        </authorList>
    </citation>
    <scope>NUCLEOTIDE SEQUENCE [LARGE SCALE GENOMIC DNA]</scope>
    <source>
        <strain evidence="8 11">A4</strain>
        <strain evidence="7 12">BC-1</strain>
        <strain evidence="6 16">BC-23</strain>
        <strain evidence="5 10">NOV-27</strain>
        <strain evidence="4 13">NOV-5</strain>
        <strain evidence="3 14">NOV-71</strain>
        <strain evidence="1 9">NOV-9</strain>
        <strain evidence="2 15">SCRP245</strain>
    </source>
</reference>
<protein>
    <submittedName>
        <fullName evidence="4">Uncharacterized protein</fullName>
    </submittedName>
</protein>
<organism evidence="4 13">
    <name type="scientific">Phytophthora fragariae</name>
    <dbReference type="NCBI Taxonomy" id="53985"/>
    <lineage>
        <taxon>Eukaryota</taxon>
        <taxon>Sar</taxon>
        <taxon>Stramenopiles</taxon>
        <taxon>Oomycota</taxon>
        <taxon>Peronosporomycetes</taxon>
        <taxon>Peronosporales</taxon>
        <taxon>Peronosporaceae</taxon>
        <taxon>Phytophthora</taxon>
    </lineage>
</organism>
<evidence type="ECO:0000313" key="8">
    <source>
        <dbReference type="EMBL" id="KAE9295301.1"/>
    </source>
</evidence>
<dbReference type="EMBL" id="QXGF01001337">
    <property type="protein sequence ID" value="KAE8930741.1"/>
    <property type="molecule type" value="Genomic_DNA"/>
</dbReference>
<dbReference type="EMBL" id="QXFZ01001290">
    <property type="protein sequence ID" value="KAE9093229.1"/>
    <property type="molecule type" value="Genomic_DNA"/>
</dbReference>
<dbReference type="Proteomes" id="UP000476176">
    <property type="component" value="Unassembled WGS sequence"/>
</dbReference>
<evidence type="ECO:0000313" key="5">
    <source>
        <dbReference type="EMBL" id="KAE9193350.1"/>
    </source>
</evidence>
<dbReference type="Proteomes" id="UP000441208">
    <property type="component" value="Unassembled WGS sequence"/>
</dbReference>
<evidence type="ECO:0000313" key="3">
    <source>
        <dbReference type="EMBL" id="KAE9093229.1"/>
    </source>
</evidence>
<gene>
    <name evidence="8" type="ORF">PF001_g17382</name>
    <name evidence="7" type="ORF">PF002_g19440</name>
    <name evidence="6" type="ORF">PF004_g17206</name>
    <name evidence="5" type="ORF">PF005_g18107</name>
    <name evidence="4" type="ORF">PF006_g17071</name>
    <name evidence="3" type="ORF">PF007_g18205</name>
    <name evidence="1" type="ORF">PF009_g19174</name>
    <name evidence="2" type="ORF">PF011_g16917</name>
</gene>
<evidence type="ECO:0000313" key="15">
    <source>
        <dbReference type="Proteomes" id="UP000460718"/>
    </source>
</evidence>
<dbReference type="EMBL" id="QXGC01001274">
    <property type="protein sequence ID" value="KAE9206770.1"/>
    <property type="molecule type" value="Genomic_DNA"/>
</dbReference>
<dbReference type="Proteomes" id="UP000460718">
    <property type="component" value="Unassembled WGS sequence"/>
</dbReference>
<evidence type="ECO:0000313" key="6">
    <source>
        <dbReference type="EMBL" id="KAE9206770.1"/>
    </source>
</evidence>
<dbReference type="Proteomes" id="UP000433483">
    <property type="component" value="Unassembled WGS sequence"/>
</dbReference>
<dbReference type="EMBL" id="QXFW01001244">
    <property type="protein sequence ID" value="KAE8993980.1"/>
    <property type="molecule type" value="Genomic_DNA"/>
</dbReference>